<keyword evidence="1" id="KW-1133">Transmembrane helix</keyword>
<feature type="transmembrane region" description="Helical" evidence="1">
    <location>
        <begin position="23"/>
        <end position="41"/>
    </location>
</feature>
<dbReference type="Proteomes" id="UP000024635">
    <property type="component" value="Unassembled WGS sequence"/>
</dbReference>
<evidence type="ECO:0000313" key="2">
    <source>
        <dbReference type="EMBL" id="EYC37255.1"/>
    </source>
</evidence>
<organism evidence="2 3">
    <name type="scientific">Ancylostoma ceylanicum</name>
    <dbReference type="NCBI Taxonomy" id="53326"/>
    <lineage>
        <taxon>Eukaryota</taxon>
        <taxon>Metazoa</taxon>
        <taxon>Ecdysozoa</taxon>
        <taxon>Nematoda</taxon>
        <taxon>Chromadorea</taxon>
        <taxon>Rhabditida</taxon>
        <taxon>Rhabditina</taxon>
        <taxon>Rhabditomorpha</taxon>
        <taxon>Strongyloidea</taxon>
        <taxon>Ancylostomatidae</taxon>
        <taxon>Ancylostomatinae</taxon>
        <taxon>Ancylostoma</taxon>
    </lineage>
</organism>
<comment type="caution">
    <text evidence="2">The sequence shown here is derived from an EMBL/GenBank/DDBJ whole genome shotgun (WGS) entry which is preliminary data.</text>
</comment>
<evidence type="ECO:0000313" key="3">
    <source>
        <dbReference type="Proteomes" id="UP000024635"/>
    </source>
</evidence>
<sequence length="105" mass="11841">NPTCNFYLFHTVWCPRTGFERRMIRFLICTLFLALSFSLHLTPLQEDVLKCLYDIGLADFTGLLYLGCAMGGNCTDCWKVLVNTDAQRNTVAEAANCIRPLCCHG</sequence>
<protein>
    <submittedName>
        <fullName evidence="2">Uncharacterized protein</fullName>
    </submittedName>
</protein>
<gene>
    <name evidence="2" type="primary">Acey_s0811.g2464</name>
    <name evidence="2" type="ORF">Y032_0811g2464</name>
</gene>
<keyword evidence="3" id="KW-1185">Reference proteome</keyword>
<accession>A0A016WC95</accession>
<keyword evidence="1" id="KW-0812">Transmembrane</keyword>
<dbReference type="AlphaFoldDB" id="A0A016WC95"/>
<evidence type="ECO:0000256" key="1">
    <source>
        <dbReference type="SAM" id="Phobius"/>
    </source>
</evidence>
<reference evidence="3" key="1">
    <citation type="journal article" date="2015" name="Nat. Genet.">
        <title>The genome and transcriptome of the zoonotic hookworm Ancylostoma ceylanicum identify infection-specific gene families.</title>
        <authorList>
            <person name="Schwarz E.M."/>
            <person name="Hu Y."/>
            <person name="Antoshechkin I."/>
            <person name="Miller M.M."/>
            <person name="Sternberg P.W."/>
            <person name="Aroian R.V."/>
        </authorList>
    </citation>
    <scope>NUCLEOTIDE SEQUENCE</scope>
    <source>
        <strain evidence="3">HY135</strain>
    </source>
</reference>
<feature type="non-terminal residue" evidence="2">
    <location>
        <position position="1"/>
    </location>
</feature>
<proteinExistence type="predicted"/>
<dbReference type="EMBL" id="JARK01000411">
    <property type="protein sequence ID" value="EYC37255.1"/>
    <property type="molecule type" value="Genomic_DNA"/>
</dbReference>
<keyword evidence="1" id="KW-0472">Membrane</keyword>
<name>A0A016WC95_9BILA</name>
<dbReference type="OrthoDB" id="10437194at2759"/>